<dbReference type="Proteomes" id="UP001205486">
    <property type="component" value="Unassembled WGS sequence"/>
</dbReference>
<accession>A0ACC6AN27</accession>
<reference evidence="1" key="1">
    <citation type="submission" date="2022-03" db="EMBL/GenBank/DDBJ databases">
        <title>Interactions between chemoautotrophic and heterotrophic bacteria.</title>
        <authorList>
            <person name="Santoro A."/>
        </authorList>
    </citation>
    <scope>NUCLEOTIDE SEQUENCE</scope>
    <source>
        <strain evidence="1">Nb-106</strain>
    </source>
</reference>
<keyword evidence="2" id="KW-1185">Reference proteome</keyword>
<sequence>MNALRTVYVFAALLLVSTPLQAMPAAPASGLSTDIVPVADGCGQGRYRGPGGACHRFGRGPNPGGNFAGSHRGEGCGPRNYRGPGGACHHLGTGPYPSGYWAPR</sequence>
<proteinExistence type="predicted"/>
<dbReference type="EMBL" id="JALJZS010000005">
    <property type="protein sequence ID" value="MCP2001257.1"/>
    <property type="molecule type" value="Genomic_DNA"/>
</dbReference>
<comment type="caution">
    <text evidence="1">The sequence shown here is derived from an EMBL/GenBank/DDBJ whole genome shotgun (WGS) entry which is preliminary data.</text>
</comment>
<organism evidence="1 2">
    <name type="scientific">Nitrobacter winogradskyi</name>
    <name type="common">Nitrobacter agilis</name>
    <dbReference type="NCBI Taxonomy" id="913"/>
    <lineage>
        <taxon>Bacteria</taxon>
        <taxon>Pseudomonadati</taxon>
        <taxon>Pseudomonadota</taxon>
        <taxon>Alphaproteobacteria</taxon>
        <taxon>Hyphomicrobiales</taxon>
        <taxon>Nitrobacteraceae</taxon>
        <taxon>Nitrobacter</taxon>
    </lineage>
</organism>
<gene>
    <name evidence="1" type="ORF">J2S34_003743</name>
</gene>
<protein>
    <submittedName>
        <fullName evidence="1">Uncharacterized protein</fullName>
    </submittedName>
</protein>
<evidence type="ECO:0000313" key="2">
    <source>
        <dbReference type="Proteomes" id="UP001205486"/>
    </source>
</evidence>
<evidence type="ECO:0000313" key="1">
    <source>
        <dbReference type="EMBL" id="MCP2001257.1"/>
    </source>
</evidence>
<name>A0ACC6AN27_NITWI</name>